<dbReference type="SUPFAM" id="SSF49599">
    <property type="entry name" value="TRAF domain-like"/>
    <property type="match status" value="1"/>
</dbReference>
<dbReference type="GO" id="GO:0043122">
    <property type="term" value="P:regulation of canonical NF-kappaB signal transduction"/>
    <property type="evidence" value="ECO:0007669"/>
    <property type="project" value="TreeGrafter"/>
</dbReference>
<dbReference type="InterPro" id="IPR013083">
    <property type="entry name" value="Znf_RING/FYVE/PHD"/>
</dbReference>
<keyword evidence="7" id="KW-1185">Reference proteome</keyword>
<evidence type="ECO:0000256" key="2">
    <source>
        <dbReference type="ARBA" id="ARBA00022771"/>
    </source>
</evidence>
<feature type="domain" description="RING-type" evidence="5">
    <location>
        <begin position="18"/>
        <end position="56"/>
    </location>
</feature>
<dbReference type="AlphaFoldDB" id="A0A6P6R6J8"/>
<gene>
    <name evidence="8" type="primary">LOC113116646</name>
</gene>
<organism evidence="7 8">
    <name type="scientific">Carassius auratus</name>
    <name type="common">Goldfish</name>
    <dbReference type="NCBI Taxonomy" id="7957"/>
    <lineage>
        <taxon>Eukaryota</taxon>
        <taxon>Metazoa</taxon>
        <taxon>Chordata</taxon>
        <taxon>Craniata</taxon>
        <taxon>Vertebrata</taxon>
        <taxon>Euteleostomi</taxon>
        <taxon>Actinopterygii</taxon>
        <taxon>Neopterygii</taxon>
        <taxon>Teleostei</taxon>
        <taxon>Ostariophysi</taxon>
        <taxon>Cypriniformes</taxon>
        <taxon>Cyprinidae</taxon>
        <taxon>Cyprininae</taxon>
        <taxon>Carassius</taxon>
    </lineage>
</organism>
<dbReference type="Proteomes" id="UP000515129">
    <property type="component" value="Chromosome 16"/>
</dbReference>
<dbReference type="PROSITE" id="PS50145">
    <property type="entry name" value="ZF_TRAF"/>
    <property type="match status" value="1"/>
</dbReference>
<evidence type="ECO:0000256" key="1">
    <source>
        <dbReference type="ARBA" id="ARBA00022723"/>
    </source>
</evidence>
<protein>
    <submittedName>
        <fullName evidence="8">E3 ubiquitin-protein ligase NRDP1-like isoform X2</fullName>
    </submittedName>
</protein>
<accession>A0A6P6R6J8</accession>
<dbReference type="InterPro" id="IPR017907">
    <property type="entry name" value="Znf_RING_CS"/>
</dbReference>
<proteinExistence type="predicted"/>
<keyword evidence="1 4" id="KW-0479">Metal-binding</keyword>
<keyword evidence="3 4" id="KW-0862">Zinc</keyword>
<dbReference type="PROSITE" id="PS00518">
    <property type="entry name" value="ZF_RING_1"/>
    <property type="match status" value="1"/>
</dbReference>
<dbReference type="GO" id="GO:0008270">
    <property type="term" value="F:zinc ion binding"/>
    <property type="evidence" value="ECO:0007669"/>
    <property type="project" value="UniProtKB-KW"/>
</dbReference>
<keyword evidence="2 4" id="KW-0863">Zinc-finger</keyword>
<evidence type="ECO:0000259" key="5">
    <source>
        <dbReference type="PROSITE" id="PS50089"/>
    </source>
</evidence>
<dbReference type="PROSITE" id="PS50089">
    <property type="entry name" value="ZF_RING_2"/>
    <property type="match status" value="1"/>
</dbReference>
<reference evidence="8" key="1">
    <citation type="submission" date="2025-08" db="UniProtKB">
        <authorList>
            <consortium name="RefSeq"/>
        </authorList>
    </citation>
    <scope>IDENTIFICATION</scope>
    <source>
        <strain evidence="8">Wakin</strain>
        <tissue evidence="8">Muscle</tissue>
    </source>
</reference>
<dbReference type="Gene3D" id="3.30.40.10">
    <property type="entry name" value="Zinc/RING finger domain, C3HC4 (zinc finger)"/>
    <property type="match status" value="2"/>
</dbReference>
<name>A0A6P6R6J8_CARAU</name>
<sequence>MGYDLERFVGYVNEGLLCCVCRDVLEDPLQAPCEHAFCSSCIHGWLVHHNTCPEDRLPLDISHLRPLFRYMRNDLARLQVRCVFRPQGCEVICTLESVHRHEQQCDYALLNCSNAGCPVKVSRRSLEAHLCVCEYSSRVCASGCGYTILNTEEAQHNCVSELRAELDMLRAELDCKVEEVRQEMESRLDIQRRHMVQKESLLRSEVDELKGQLSRVMSDVRVLLGAERVRRQELEKAELL</sequence>
<feature type="zinc finger region" description="TRAF-type" evidence="4">
    <location>
        <begin position="101"/>
        <end position="144"/>
    </location>
</feature>
<feature type="domain" description="TRAF-type" evidence="6">
    <location>
        <begin position="101"/>
        <end position="144"/>
    </location>
</feature>
<evidence type="ECO:0000256" key="4">
    <source>
        <dbReference type="PROSITE-ProRule" id="PRU00207"/>
    </source>
</evidence>
<dbReference type="InterPro" id="IPR001841">
    <property type="entry name" value="Znf_RING"/>
</dbReference>
<dbReference type="InterPro" id="IPR001293">
    <property type="entry name" value="Znf_TRAF"/>
</dbReference>
<evidence type="ECO:0000256" key="3">
    <source>
        <dbReference type="ARBA" id="ARBA00022833"/>
    </source>
</evidence>
<evidence type="ECO:0000313" key="7">
    <source>
        <dbReference type="Proteomes" id="UP000515129"/>
    </source>
</evidence>
<dbReference type="PANTHER" id="PTHR10131">
    <property type="entry name" value="TNF RECEPTOR ASSOCIATED FACTOR"/>
    <property type="match status" value="1"/>
</dbReference>
<evidence type="ECO:0000259" key="6">
    <source>
        <dbReference type="PROSITE" id="PS50145"/>
    </source>
</evidence>
<dbReference type="PANTHER" id="PTHR10131:SF157">
    <property type="entry name" value="RECEPTOR-ASSOCIATED FACTOR, PUTATIVE-RELATED"/>
    <property type="match status" value="1"/>
</dbReference>
<dbReference type="SMART" id="SM00184">
    <property type="entry name" value="RING"/>
    <property type="match status" value="1"/>
</dbReference>
<evidence type="ECO:0000313" key="8">
    <source>
        <dbReference type="RefSeq" id="XP_026140690.1"/>
    </source>
</evidence>
<dbReference type="SUPFAM" id="SSF57850">
    <property type="entry name" value="RING/U-box"/>
    <property type="match status" value="1"/>
</dbReference>
<dbReference type="Pfam" id="PF13923">
    <property type="entry name" value="zf-C3HC4_2"/>
    <property type="match status" value="1"/>
</dbReference>
<dbReference type="RefSeq" id="XP_026140690.1">
    <property type="nucleotide sequence ID" value="XM_026284905.1"/>
</dbReference>
<dbReference type="GeneID" id="113116646"/>